<feature type="region of interest" description="Disordered" evidence="4">
    <location>
        <begin position="39"/>
        <end position="62"/>
    </location>
</feature>
<evidence type="ECO:0000256" key="1">
    <source>
        <dbReference type="ARBA" id="ARBA00022737"/>
    </source>
</evidence>
<dbReference type="EMBL" id="HBDY01015234">
    <property type="protein sequence ID" value="CAD8249133.1"/>
    <property type="molecule type" value="Transcribed_RNA"/>
</dbReference>
<evidence type="ECO:0000256" key="2">
    <source>
        <dbReference type="ARBA" id="ARBA00022803"/>
    </source>
</evidence>
<dbReference type="Gene3D" id="1.25.40.10">
    <property type="entry name" value="Tetratricopeptide repeat domain"/>
    <property type="match status" value="1"/>
</dbReference>
<feature type="compositionally biased region" description="Basic and acidic residues" evidence="4">
    <location>
        <begin position="241"/>
        <end position="256"/>
    </location>
</feature>
<evidence type="ECO:0000256" key="3">
    <source>
        <dbReference type="PROSITE-ProRule" id="PRU00339"/>
    </source>
</evidence>
<feature type="region of interest" description="Disordered" evidence="4">
    <location>
        <begin position="226"/>
        <end position="256"/>
    </location>
</feature>
<reference evidence="5" key="1">
    <citation type="submission" date="2021-01" db="EMBL/GenBank/DDBJ databases">
        <authorList>
            <person name="Corre E."/>
            <person name="Pelletier E."/>
            <person name="Niang G."/>
            <person name="Scheremetjew M."/>
            <person name="Finn R."/>
            <person name="Kale V."/>
            <person name="Holt S."/>
            <person name="Cochrane G."/>
            <person name="Meng A."/>
            <person name="Brown T."/>
            <person name="Cohen L."/>
        </authorList>
    </citation>
    <scope>NUCLEOTIDE SEQUENCE</scope>
    <source>
        <strain evidence="5">RCC1614</strain>
    </source>
</reference>
<dbReference type="PROSITE" id="PS50005">
    <property type="entry name" value="TPR"/>
    <property type="match status" value="1"/>
</dbReference>
<accession>A0A7R9Y7R0</accession>
<dbReference type="AlphaFoldDB" id="A0A7R9Y7R0"/>
<gene>
    <name evidence="5" type="ORF">MPUS1402_LOCUS11557</name>
</gene>
<dbReference type="InterPro" id="IPR011990">
    <property type="entry name" value="TPR-like_helical_dom_sf"/>
</dbReference>
<feature type="region of interest" description="Disordered" evidence="4">
    <location>
        <begin position="154"/>
        <end position="189"/>
    </location>
</feature>
<sequence>MYTREEREDDAKKAFAEGDLEKALTSFVRAAELCILRRASEPDEEDKDGNDDDDAREPAKEREARPLVMFASGLHTLFGNIAAVLTKLGRFEEAVAAADHAIFLNPEWAKGYFRKGAALFALEKSHEAVVAYDAGLKVEPDNKDLKQGRELAAKNAANDEAKAKEASKDSKPERETKDTVAGEHSESEKYANELEDFLDGVAPSLARLHAKRKREEEEAIEQIFTDAKELSKTMSGGNKNPKGDRWEDFFCEQRVR</sequence>
<proteinExistence type="predicted"/>
<dbReference type="SUPFAM" id="SSF48452">
    <property type="entry name" value="TPR-like"/>
    <property type="match status" value="1"/>
</dbReference>
<organism evidence="5">
    <name type="scientific">Micromonas pusilla</name>
    <name type="common">Picoplanktonic green alga</name>
    <name type="synonym">Chromulina pusilla</name>
    <dbReference type="NCBI Taxonomy" id="38833"/>
    <lineage>
        <taxon>Eukaryota</taxon>
        <taxon>Viridiplantae</taxon>
        <taxon>Chlorophyta</taxon>
        <taxon>Mamiellophyceae</taxon>
        <taxon>Mamiellales</taxon>
        <taxon>Mamiellaceae</taxon>
        <taxon>Micromonas</taxon>
    </lineage>
</organism>
<protein>
    <submittedName>
        <fullName evidence="5">Uncharacterized protein</fullName>
    </submittedName>
</protein>
<evidence type="ECO:0000313" key="5">
    <source>
        <dbReference type="EMBL" id="CAD8249133.1"/>
    </source>
</evidence>
<dbReference type="SMART" id="SM00028">
    <property type="entry name" value="TPR"/>
    <property type="match status" value="2"/>
</dbReference>
<feature type="compositionally biased region" description="Acidic residues" evidence="4">
    <location>
        <begin position="42"/>
        <end position="55"/>
    </location>
</feature>
<dbReference type="InterPro" id="IPR019734">
    <property type="entry name" value="TPR_rpt"/>
</dbReference>
<keyword evidence="2 3" id="KW-0802">TPR repeat</keyword>
<dbReference type="GO" id="GO:0051879">
    <property type="term" value="F:Hsp90 protein binding"/>
    <property type="evidence" value="ECO:0007669"/>
    <property type="project" value="TreeGrafter"/>
</dbReference>
<evidence type="ECO:0000256" key="4">
    <source>
        <dbReference type="SAM" id="MobiDB-lite"/>
    </source>
</evidence>
<keyword evidence="1" id="KW-0677">Repeat</keyword>
<name>A0A7R9Y7R0_MICPS</name>
<dbReference type="PANTHER" id="PTHR22904">
    <property type="entry name" value="TPR REPEAT CONTAINING PROTEIN"/>
    <property type="match status" value="1"/>
</dbReference>
<feature type="repeat" description="TPR" evidence="3">
    <location>
        <begin position="109"/>
        <end position="142"/>
    </location>
</feature>
<dbReference type="PANTHER" id="PTHR22904:SF523">
    <property type="entry name" value="STRESS-INDUCED-PHOSPHOPROTEIN 1"/>
    <property type="match status" value="1"/>
</dbReference>
<dbReference type="Pfam" id="PF13181">
    <property type="entry name" value="TPR_8"/>
    <property type="match status" value="2"/>
</dbReference>